<organism evidence="2">
    <name type="scientific">Candidatus Methanosuratincola petrocarbonis</name>
    <name type="common">ex Vanwonterghem et al. 2016</name>
    <dbReference type="NCBI Taxonomy" id="1867261"/>
    <lineage>
        <taxon>Archaea</taxon>
        <taxon>Thermoproteota</taxon>
        <taxon>Methanosuratincolia</taxon>
        <taxon>Candidatus Methanomethylicales</taxon>
        <taxon>Candidatus Methanomethylicaceae</taxon>
        <taxon>Candidatus Methanosuratincola (ex Vanwonterghem et al. 2016)</taxon>
    </lineage>
</organism>
<feature type="domain" description="TfuA-like core" evidence="1">
    <location>
        <begin position="49"/>
        <end position="165"/>
    </location>
</feature>
<sequence>MRVVVFLGPSLERGEARKVLSDAEYLPPAARGDIIRAAEAGAEAIALIDGVFYQQAAVSHREILKAMEMRAKVFGGSSMGALRASELDVYGMVGIGTIYEWYKSGRIRSDDEVALAFHPESLKPLSEPLVNIRATLERALASGIINQQEHDSILLAAKEIPFQLRNYPRILQRAARAGLGSTRAEEVLELIKGVRIDLKREDAIKVLERIRELQDR</sequence>
<proteinExistence type="predicted"/>
<name>A0A7J3UYA7_9CREN</name>
<gene>
    <name evidence="2" type="ORF">ENL91_01120</name>
</gene>
<dbReference type="Pfam" id="PF07812">
    <property type="entry name" value="TfuA"/>
    <property type="match status" value="1"/>
</dbReference>
<reference evidence="2" key="1">
    <citation type="journal article" date="2020" name="mSystems">
        <title>Genome- and Community-Level Interaction Insights into Carbon Utilization and Element Cycling Functions of Hydrothermarchaeota in Hydrothermal Sediment.</title>
        <authorList>
            <person name="Zhou Z."/>
            <person name="Liu Y."/>
            <person name="Xu W."/>
            <person name="Pan J."/>
            <person name="Luo Z.H."/>
            <person name="Li M."/>
        </authorList>
    </citation>
    <scope>NUCLEOTIDE SEQUENCE [LARGE SCALE GENOMIC DNA]</scope>
    <source>
        <strain evidence="2">SpSt-1038</strain>
    </source>
</reference>
<evidence type="ECO:0000313" key="2">
    <source>
        <dbReference type="EMBL" id="HHI48754.1"/>
    </source>
</evidence>
<dbReference type="InterPro" id="IPR012924">
    <property type="entry name" value="TfuA_core"/>
</dbReference>
<dbReference type="AlphaFoldDB" id="A0A7J3UYA7"/>
<dbReference type="NCBIfam" id="NF033432">
    <property type="entry name" value="ThioGly_TfuA_rel"/>
    <property type="match status" value="1"/>
</dbReference>
<evidence type="ECO:0000259" key="1">
    <source>
        <dbReference type="Pfam" id="PF07812"/>
    </source>
</evidence>
<dbReference type="EMBL" id="DRVT01000014">
    <property type="protein sequence ID" value="HHI48754.1"/>
    <property type="molecule type" value="Genomic_DNA"/>
</dbReference>
<comment type="caution">
    <text evidence="2">The sequence shown here is derived from an EMBL/GenBank/DDBJ whole genome shotgun (WGS) entry which is preliminary data.</text>
</comment>
<accession>A0A7J3UYA7</accession>
<protein>
    <submittedName>
        <fullName evidence="2">TfuA-related McrA-glycine thioamidation protein</fullName>
    </submittedName>
</protein>